<keyword evidence="1" id="KW-0812">Transmembrane</keyword>
<dbReference type="Proteomes" id="UP000007797">
    <property type="component" value="Unassembled WGS sequence"/>
</dbReference>
<keyword evidence="3" id="KW-1185">Reference proteome</keyword>
<dbReference type="RefSeq" id="XP_004357881.1">
    <property type="nucleotide sequence ID" value="XM_004357824.1"/>
</dbReference>
<gene>
    <name evidence="2" type="ORF">DFA_00165</name>
</gene>
<evidence type="ECO:0000313" key="3">
    <source>
        <dbReference type="Proteomes" id="UP000007797"/>
    </source>
</evidence>
<reference evidence="3" key="1">
    <citation type="journal article" date="2011" name="Genome Res.">
        <title>Phylogeny-wide analysis of social amoeba genomes highlights ancient origins for complex intercellular communication.</title>
        <authorList>
            <person name="Heidel A.J."/>
            <person name="Lawal H.M."/>
            <person name="Felder M."/>
            <person name="Schilde C."/>
            <person name="Helps N.R."/>
            <person name="Tunggal B."/>
            <person name="Rivero F."/>
            <person name="John U."/>
            <person name="Schleicher M."/>
            <person name="Eichinger L."/>
            <person name="Platzer M."/>
            <person name="Noegel A.A."/>
            <person name="Schaap P."/>
            <person name="Gloeckner G."/>
        </authorList>
    </citation>
    <scope>NUCLEOTIDE SEQUENCE [LARGE SCALE GENOMIC DNA]</scope>
    <source>
        <strain evidence="3">SH3</strain>
    </source>
</reference>
<protein>
    <submittedName>
        <fullName evidence="2">Uncharacterized protein</fullName>
    </submittedName>
</protein>
<proteinExistence type="predicted"/>
<keyword evidence="1" id="KW-1133">Transmembrane helix</keyword>
<dbReference type="GeneID" id="14871769"/>
<accession>F4PXS7</accession>
<feature type="transmembrane region" description="Helical" evidence="1">
    <location>
        <begin position="27"/>
        <end position="43"/>
    </location>
</feature>
<name>F4PXS7_CACFS</name>
<keyword evidence="1" id="KW-0472">Membrane</keyword>
<evidence type="ECO:0000313" key="2">
    <source>
        <dbReference type="EMBL" id="EGG19587.1"/>
    </source>
</evidence>
<organism evidence="2 3">
    <name type="scientific">Cavenderia fasciculata</name>
    <name type="common">Slime mold</name>
    <name type="synonym">Dictyostelium fasciculatum</name>
    <dbReference type="NCBI Taxonomy" id="261658"/>
    <lineage>
        <taxon>Eukaryota</taxon>
        <taxon>Amoebozoa</taxon>
        <taxon>Evosea</taxon>
        <taxon>Eumycetozoa</taxon>
        <taxon>Dictyostelia</taxon>
        <taxon>Acytosteliales</taxon>
        <taxon>Cavenderiaceae</taxon>
        <taxon>Cavenderia</taxon>
    </lineage>
</organism>
<dbReference type="AlphaFoldDB" id="F4PXS7"/>
<evidence type="ECO:0000256" key="1">
    <source>
        <dbReference type="SAM" id="Phobius"/>
    </source>
</evidence>
<dbReference type="EMBL" id="GL883014">
    <property type="protein sequence ID" value="EGG19587.1"/>
    <property type="molecule type" value="Genomic_DNA"/>
</dbReference>
<dbReference type="KEGG" id="dfa:DFA_00165"/>
<sequence length="119" mass="13746">MAIEIINFNQLIQRQSLDRFPNTLFPTNYYYIVFCIIVFLYTIQKRDKKSSSRFMDILSSTQSISILQNVCKNPALSLTRDRLSCNRLSVRLDEMALKSGLNFSDVKSRVKCSSVLGKH</sequence>